<evidence type="ECO:0000313" key="7">
    <source>
        <dbReference type="Proteomes" id="UP000078237"/>
    </source>
</evidence>
<dbReference type="EMBL" id="LCTW02000028">
    <property type="protein sequence ID" value="KXX81762.1"/>
    <property type="molecule type" value="Genomic_DNA"/>
</dbReference>
<dbReference type="GO" id="GO:0005737">
    <property type="term" value="C:cytoplasm"/>
    <property type="evidence" value="ECO:0007669"/>
    <property type="project" value="TreeGrafter"/>
</dbReference>
<keyword evidence="3" id="KW-0274">FAD</keyword>
<dbReference type="Gene3D" id="3.50.50.100">
    <property type="match status" value="1"/>
</dbReference>
<dbReference type="AlphaFoldDB" id="A0A175WE14"/>
<dbReference type="InterPro" id="IPR036188">
    <property type="entry name" value="FAD/NAD-bd_sf"/>
</dbReference>
<evidence type="ECO:0000313" key="6">
    <source>
        <dbReference type="EMBL" id="KXX81762.1"/>
    </source>
</evidence>
<dbReference type="PANTHER" id="PTHR43735:SF3">
    <property type="entry name" value="FERROPTOSIS SUPPRESSOR PROTEIN 1"/>
    <property type="match status" value="1"/>
</dbReference>
<dbReference type="GO" id="GO:0050660">
    <property type="term" value="F:flavin adenine dinucleotide binding"/>
    <property type="evidence" value="ECO:0007669"/>
    <property type="project" value="TreeGrafter"/>
</dbReference>
<dbReference type="InterPro" id="IPR023753">
    <property type="entry name" value="FAD/NAD-binding_dom"/>
</dbReference>
<comment type="similarity">
    <text evidence="1">Belongs to the FAD-dependent oxidoreductase family.</text>
</comment>
<dbReference type="PRINTS" id="PR00368">
    <property type="entry name" value="FADPNR"/>
</dbReference>
<keyword evidence="2" id="KW-0285">Flavoprotein</keyword>
<proteinExistence type="inferred from homology"/>
<evidence type="ECO:0000256" key="3">
    <source>
        <dbReference type="ARBA" id="ARBA00022827"/>
    </source>
</evidence>
<dbReference type="Proteomes" id="UP000078237">
    <property type="component" value="Unassembled WGS sequence"/>
</dbReference>
<dbReference type="GO" id="GO:0004174">
    <property type="term" value="F:electron-transferring-flavoprotein dehydrogenase activity"/>
    <property type="evidence" value="ECO:0007669"/>
    <property type="project" value="TreeGrafter"/>
</dbReference>
<dbReference type="VEuPathDB" id="FungiDB:MMYC01_200695"/>
<evidence type="ECO:0000256" key="1">
    <source>
        <dbReference type="ARBA" id="ARBA00006442"/>
    </source>
</evidence>
<dbReference type="SUPFAM" id="SSF51905">
    <property type="entry name" value="FAD/NAD(P)-binding domain"/>
    <property type="match status" value="1"/>
</dbReference>
<sequence length="406" mass="44341">MERTIVILGANFTGVPIAHYLLKHTAAQVPGLKVIIVAPNTHMYWFVASVRGILPNMLADDKLFLPLAPEFAKYPSDKYELMLGKAEGVDPENNTVEVRLNDGSTRAIRYDDLVIATGSSFKNDMPFTNLSTTDTTKAALHDWAQRIKTAKSIVVAGAGSTGVELAGELGQEYALAGEKEITLICDKDLPLDPKYRRDVREIAKKELERLKVKVITNTRVASSPSPDGMLTLTTTAAANTIAKISPSSEKRRSTTTTTTLHADLFIPTYGTFPNTSFLPESMLDSRGFVKQTPALRAEGHDNIFVVGDAGNFQDPQGVYGDAQAVHVAKVLDARAVSGGREAALPGYKPDERIIFAATIGRYRGVGQMGGWRLWGWLVRMFKGKHLGTDFAEGFVRGVRTVTVKDW</sequence>
<dbReference type="OrthoDB" id="202203at2759"/>
<protein>
    <submittedName>
        <fullName evidence="6">Apoptosis-inducing factor 2</fullName>
    </submittedName>
</protein>
<keyword evidence="7" id="KW-1185">Reference proteome</keyword>
<feature type="domain" description="FAD/NAD(P)-binding" evidence="5">
    <location>
        <begin position="4"/>
        <end position="310"/>
    </location>
</feature>
<keyword evidence="4" id="KW-0560">Oxidoreductase</keyword>
<comment type="caution">
    <text evidence="6">The sequence shown here is derived from an EMBL/GenBank/DDBJ whole genome shotgun (WGS) entry which is preliminary data.</text>
</comment>
<accession>A0A175WE14</accession>
<evidence type="ECO:0000259" key="5">
    <source>
        <dbReference type="Pfam" id="PF07992"/>
    </source>
</evidence>
<name>A0A175WE14_9PEZI</name>
<organism evidence="6 7">
    <name type="scientific">Madurella mycetomatis</name>
    <dbReference type="NCBI Taxonomy" id="100816"/>
    <lineage>
        <taxon>Eukaryota</taxon>
        <taxon>Fungi</taxon>
        <taxon>Dikarya</taxon>
        <taxon>Ascomycota</taxon>
        <taxon>Pezizomycotina</taxon>
        <taxon>Sordariomycetes</taxon>
        <taxon>Sordariomycetidae</taxon>
        <taxon>Sordariales</taxon>
        <taxon>Sordariales incertae sedis</taxon>
        <taxon>Madurella</taxon>
    </lineage>
</organism>
<evidence type="ECO:0000256" key="4">
    <source>
        <dbReference type="ARBA" id="ARBA00023002"/>
    </source>
</evidence>
<reference evidence="6 7" key="1">
    <citation type="journal article" date="2016" name="Genome Announc.">
        <title>Genome Sequence of Madurella mycetomatis mm55, Isolated from a Human Mycetoma Case in Sudan.</title>
        <authorList>
            <person name="Smit S."/>
            <person name="Derks M.F."/>
            <person name="Bervoets S."/>
            <person name="Fahal A."/>
            <person name="van Leeuwen W."/>
            <person name="van Belkum A."/>
            <person name="van de Sande W.W."/>
        </authorList>
    </citation>
    <scope>NUCLEOTIDE SEQUENCE [LARGE SCALE GENOMIC DNA]</scope>
    <source>
        <strain evidence="7">mm55</strain>
    </source>
</reference>
<dbReference type="Pfam" id="PF07992">
    <property type="entry name" value="Pyr_redox_2"/>
    <property type="match status" value="1"/>
</dbReference>
<evidence type="ECO:0000256" key="2">
    <source>
        <dbReference type="ARBA" id="ARBA00022630"/>
    </source>
</evidence>
<gene>
    <name evidence="6" type="ORF">MMYC01_200695</name>
</gene>
<dbReference type="STRING" id="100816.A0A175WE14"/>
<dbReference type="PANTHER" id="PTHR43735">
    <property type="entry name" value="APOPTOSIS-INDUCING FACTOR 1"/>
    <property type="match status" value="1"/>
</dbReference>